<comment type="catalytic activity">
    <reaction evidence="7">
        <text>adenosine + H2O + H(+) = inosine + NH4(+)</text>
        <dbReference type="Rhea" id="RHEA:24408"/>
        <dbReference type="ChEBI" id="CHEBI:15377"/>
        <dbReference type="ChEBI" id="CHEBI:15378"/>
        <dbReference type="ChEBI" id="CHEBI:16335"/>
        <dbReference type="ChEBI" id="CHEBI:17596"/>
        <dbReference type="ChEBI" id="CHEBI:28938"/>
        <dbReference type="EC" id="3.5.4.4"/>
    </reaction>
    <physiologicalReaction direction="left-to-right" evidence="7">
        <dbReference type="Rhea" id="RHEA:24409"/>
    </physiologicalReaction>
</comment>
<dbReference type="SUPFAM" id="SSF64438">
    <property type="entry name" value="CNF1/YfiH-like putative cysteine hydrolases"/>
    <property type="match status" value="1"/>
</dbReference>
<comment type="catalytic activity">
    <reaction evidence="8">
        <text>adenosine + phosphate = alpha-D-ribose 1-phosphate + adenine</text>
        <dbReference type="Rhea" id="RHEA:27642"/>
        <dbReference type="ChEBI" id="CHEBI:16335"/>
        <dbReference type="ChEBI" id="CHEBI:16708"/>
        <dbReference type="ChEBI" id="CHEBI:43474"/>
        <dbReference type="ChEBI" id="CHEBI:57720"/>
        <dbReference type="EC" id="2.4.2.1"/>
    </reaction>
    <physiologicalReaction direction="left-to-right" evidence="8">
        <dbReference type="Rhea" id="RHEA:27643"/>
    </physiologicalReaction>
</comment>
<proteinExistence type="inferred from homology"/>
<keyword evidence="6" id="KW-0862">Zinc</keyword>
<dbReference type="EMBL" id="CAESAM010000006">
    <property type="protein sequence ID" value="CAB4332892.1"/>
    <property type="molecule type" value="Genomic_DNA"/>
</dbReference>
<dbReference type="InterPro" id="IPR038371">
    <property type="entry name" value="Cu_polyphenol_OxRdtase_sf"/>
</dbReference>
<reference evidence="10" key="1">
    <citation type="submission" date="2020-05" db="EMBL/GenBank/DDBJ databases">
        <authorList>
            <person name="Chiriac C."/>
            <person name="Salcher M."/>
            <person name="Ghai R."/>
            <person name="Kavagutti S V."/>
        </authorList>
    </citation>
    <scope>NUCLEOTIDE SEQUENCE</scope>
</reference>
<keyword evidence="4" id="KW-0479">Metal-binding</keyword>
<evidence type="ECO:0000256" key="2">
    <source>
        <dbReference type="ARBA" id="ARBA00007353"/>
    </source>
</evidence>
<comment type="catalytic activity">
    <reaction evidence="1">
        <text>inosine + phosphate = alpha-D-ribose 1-phosphate + hypoxanthine</text>
        <dbReference type="Rhea" id="RHEA:27646"/>
        <dbReference type="ChEBI" id="CHEBI:17368"/>
        <dbReference type="ChEBI" id="CHEBI:17596"/>
        <dbReference type="ChEBI" id="CHEBI:43474"/>
        <dbReference type="ChEBI" id="CHEBI:57720"/>
        <dbReference type="EC" id="2.4.2.1"/>
    </reaction>
    <physiologicalReaction direction="left-to-right" evidence="1">
        <dbReference type="Rhea" id="RHEA:27647"/>
    </physiologicalReaction>
</comment>
<evidence type="ECO:0000256" key="4">
    <source>
        <dbReference type="ARBA" id="ARBA00022723"/>
    </source>
</evidence>
<dbReference type="Pfam" id="PF02578">
    <property type="entry name" value="Cu-oxidase_4"/>
    <property type="match status" value="1"/>
</dbReference>
<keyword evidence="3" id="KW-0808">Transferase</keyword>
<keyword evidence="5" id="KW-0378">Hydrolase</keyword>
<dbReference type="PANTHER" id="PTHR30616:SF2">
    <property type="entry name" value="PURINE NUCLEOSIDE PHOSPHORYLASE LACC1"/>
    <property type="match status" value="1"/>
</dbReference>
<comment type="similarity">
    <text evidence="2">Belongs to the purine nucleoside phosphorylase YfiH/LACC1 family.</text>
</comment>
<evidence type="ECO:0000256" key="6">
    <source>
        <dbReference type="ARBA" id="ARBA00022833"/>
    </source>
</evidence>
<dbReference type="AlphaFoldDB" id="A0A6J5YVE1"/>
<evidence type="ECO:0000256" key="1">
    <source>
        <dbReference type="ARBA" id="ARBA00000553"/>
    </source>
</evidence>
<evidence type="ECO:0000313" key="10">
    <source>
        <dbReference type="EMBL" id="CAB4332892.1"/>
    </source>
</evidence>
<evidence type="ECO:0000256" key="8">
    <source>
        <dbReference type="ARBA" id="ARBA00048968"/>
    </source>
</evidence>
<dbReference type="InterPro" id="IPR003730">
    <property type="entry name" value="Cu_polyphenol_OxRdtase"/>
</dbReference>
<evidence type="ECO:0000256" key="9">
    <source>
        <dbReference type="ARBA" id="ARBA00049893"/>
    </source>
</evidence>
<dbReference type="GO" id="GO:0005507">
    <property type="term" value="F:copper ion binding"/>
    <property type="evidence" value="ECO:0007669"/>
    <property type="project" value="TreeGrafter"/>
</dbReference>
<dbReference type="Gene3D" id="3.60.140.10">
    <property type="entry name" value="CNF1/YfiH-like putative cysteine hydrolases"/>
    <property type="match status" value="1"/>
</dbReference>
<dbReference type="GO" id="GO:0017061">
    <property type="term" value="F:S-methyl-5-thioadenosine phosphorylase activity"/>
    <property type="evidence" value="ECO:0007669"/>
    <property type="project" value="UniProtKB-EC"/>
</dbReference>
<organism evidence="10">
    <name type="scientific">freshwater metagenome</name>
    <dbReference type="NCBI Taxonomy" id="449393"/>
    <lineage>
        <taxon>unclassified sequences</taxon>
        <taxon>metagenomes</taxon>
        <taxon>ecological metagenomes</taxon>
    </lineage>
</organism>
<evidence type="ECO:0000256" key="3">
    <source>
        <dbReference type="ARBA" id="ARBA00022679"/>
    </source>
</evidence>
<evidence type="ECO:0000256" key="7">
    <source>
        <dbReference type="ARBA" id="ARBA00047989"/>
    </source>
</evidence>
<dbReference type="PANTHER" id="PTHR30616">
    <property type="entry name" value="UNCHARACTERIZED PROTEIN YFIH"/>
    <property type="match status" value="1"/>
</dbReference>
<accession>A0A6J5YVE1</accession>
<dbReference type="InterPro" id="IPR011324">
    <property type="entry name" value="Cytotoxic_necrot_fac-like_cat"/>
</dbReference>
<sequence>MARQLFTGKAFGTLDPQAGLENRSKLSNLLSTQNCYFMKQTHSNTVHVVTSESEIIQEGDGLVTKERSMPLAVQVGDCLPLLLESEHVIAAVHVGRKGLLNGVAVTAIRKMKELGASKISGVVGPHICANCYEVDEEMFTEITKTHPESRSIGRKLNLFAALAAQIPEVPLKNLQLCTLENQDYFSFRRGAESGRQVGVICL</sequence>
<evidence type="ECO:0000256" key="5">
    <source>
        <dbReference type="ARBA" id="ARBA00022801"/>
    </source>
</evidence>
<dbReference type="CDD" id="cd16833">
    <property type="entry name" value="YfiH"/>
    <property type="match status" value="1"/>
</dbReference>
<gene>
    <name evidence="10" type="ORF">UFOPK4171_00135</name>
</gene>
<comment type="catalytic activity">
    <reaction evidence="9">
        <text>S-methyl-5'-thioadenosine + phosphate = 5-(methylsulfanyl)-alpha-D-ribose 1-phosphate + adenine</text>
        <dbReference type="Rhea" id="RHEA:11852"/>
        <dbReference type="ChEBI" id="CHEBI:16708"/>
        <dbReference type="ChEBI" id="CHEBI:17509"/>
        <dbReference type="ChEBI" id="CHEBI:43474"/>
        <dbReference type="ChEBI" id="CHEBI:58533"/>
        <dbReference type="EC" id="2.4.2.28"/>
    </reaction>
    <physiologicalReaction direction="left-to-right" evidence="9">
        <dbReference type="Rhea" id="RHEA:11853"/>
    </physiologicalReaction>
</comment>
<name>A0A6J5YVE1_9ZZZZ</name>
<protein>
    <submittedName>
        <fullName evidence="10">Unannotated protein</fullName>
    </submittedName>
</protein>
<dbReference type="GO" id="GO:0016787">
    <property type="term" value="F:hydrolase activity"/>
    <property type="evidence" value="ECO:0007669"/>
    <property type="project" value="UniProtKB-KW"/>
</dbReference>